<proteinExistence type="predicted"/>
<dbReference type="AlphaFoldDB" id="A0A9R1UXJ4"/>
<organism evidence="6 7">
    <name type="scientific">Lactuca sativa</name>
    <name type="common">Garden lettuce</name>
    <dbReference type="NCBI Taxonomy" id="4236"/>
    <lineage>
        <taxon>Eukaryota</taxon>
        <taxon>Viridiplantae</taxon>
        <taxon>Streptophyta</taxon>
        <taxon>Embryophyta</taxon>
        <taxon>Tracheophyta</taxon>
        <taxon>Spermatophyta</taxon>
        <taxon>Magnoliopsida</taxon>
        <taxon>eudicotyledons</taxon>
        <taxon>Gunneridae</taxon>
        <taxon>Pentapetalae</taxon>
        <taxon>asterids</taxon>
        <taxon>campanulids</taxon>
        <taxon>Asterales</taxon>
        <taxon>Asteraceae</taxon>
        <taxon>Cichorioideae</taxon>
        <taxon>Cichorieae</taxon>
        <taxon>Lactucinae</taxon>
        <taxon>Lactuca</taxon>
    </lineage>
</organism>
<feature type="region of interest" description="Disordered" evidence="4">
    <location>
        <begin position="619"/>
        <end position="648"/>
    </location>
</feature>
<dbReference type="GO" id="GO:0005525">
    <property type="term" value="F:GTP binding"/>
    <property type="evidence" value="ECO:0007669"/>
    <property type="project" value="InterPro"/>
</dbReference>
<evidence type="ECO:0000313" key="6">
    <source>
        <dbReference type="EMBL" id="KAJ0194625.1"/>
    </source>
</evidence>
<reference evidence="6 7" key="1">
    <citation type="journal article" date="2017" name="Nat. Commun.">
        <title>Genome assembly with in vitro proximity ligation data and whole-genome triplication in lettuce.</title>
        <authorList>
            <person name="Reyes-Chin-Wo S."/>
            <person name="Wang Z."/>
            <person name="Yang X."/>
            <person name="Kozik A."/>
            <person name="Arikit S."/>
            <person name="Song C."/>
            <person name="Xia L."/>
            <person name="Froenicke L."/>
            <person name="Lavelle D.O."/>
            <person name="Truco M.J."/>
            <person name="Xia R."/>
            <person name="Zhu S."/>
            <person name="Xu C."/>
            <person name="Xu H."/>
            <person name="Xu X."/>
            <person name="Cox K."/>
            <person name="Korf I."/>
            <person name="Meyers B.C."/>
            <person name="Michelmore R.W."/>
        </authorList>
    </citation>
    <scope>NUCLEOTIDE SEQUENCE [LARGE SCALE GENOMIC DNA]</scope>
    <source>
        <strain evidence="7">cv. Salinas</strain>
        <tissue evidence="6">Seedlings</tissue>
    </source>
</reference>
<dbReference type="SUPFAM" id="SSF52540">
    <property type="entry name" value="P-loop containing nucleoside triphosphate hydrolases"/>
    <property type="match status" value="1"/>
</dbReference>
<comment type="caution">
    <text evidence="6">The sequence shown here is derived from an EMBL/GenBank/DDBJ whole genome shotgun (WGS) entry which is preliminary data.</text>
</comment>
<dbReference type="InterPro" id="IPR027417">
    <property type="entry name" value="P-loop_NTPase"/>
</dbReference>
<gene>
    <name evidence="6" type="ORF">LSAT_V11C700385620</name>
</gene>
<evidence type="ECO:0000256" key="2">
    <source>
        <dbReference type="ARBA" id="ARBA00022768"/>
    </source>
</evidence>
<keyword evidence="1" id="KW-0963">Cytoplasm</keyword>
<keyword evidence="2" id="KW-0251">Elongation factor</keyword>
<dbReference type="PANTHER" id="PTHR42908:SF10">
    <property type="entry name" value="EUKARYOTIC TRANSLATION ELONGATION FACTOR 2"/>
    <property type="match status" value="1"/>
</dbReference>
<dbReference type="Proteomes" id="UP000235145">
    <property type="component" value="Unassembled WGS sequence"/>
</dbReference>
<dbReference type="Gene3D" id="3.30.565.10">
    <property type="entry name" value="Histidine kinase-like ATPase, C-terminal domain"/>
    <property type="match status" value="1"/>
</dbReference>
<dbReference type="Gene3D" id="3.40.50.300">
    <property type="entry name" value="P-loop containing nucleotide triphosphate hydrolases"/>
    <property type="match status" value="1"/>
</dbReference>
<dbReference type="GO" id="GO:0003746">
    <property type="term" value="F:translation elongation factor activity"/>
    <property type="evidence" value="ECO:0007669"/>
    <property type="project" value="UniProtKB-KW"/>
</dbReference>
<keyword evidence="3" id="KW-0648">Protein biosynthesis</keyword>
<dbReference type="Pfam" id="PF00009">
    <property type="entry name" value="GTP_EFTU"/>
    <property type="match status" value="1"/>
</dbReference>
<dbReference type="PANTHER" id="PTHR42908">
    <property type="entry name" value="TRANSLATION ELONGATION FACTOR-RELATED"/>
    <property type="match status" value="1"/>
</dbReference>
<evidence type="ECO:0000256" key="4">
    <source>
        <dbReference type="SAM" id="MobiDB-lite"/>
    </source>
</evidence>
<evidence type="ECO:0000256" key="3">
    <source>
        <dbReference type="ARBA" id="ARBA00022917"/>
    </source>
</evidence>
<dbReference type="InterPro" id="IPR000795">
    <property type="entry name" value="T_Tr_GTP-bd_dom"/>
</dbReference>
<evidence type="ECO:0000259" key="5">
    <source>
        <dbReference type="Pfam" id="PF00009"/>
    </source>
</evidence>
<keyword evidence="7" id="KW-1185">Reference proteome</keyword>
<protein>
    <recommendedName>
        <fullName evidence="5">Tr-type G domain-containing protein</fullName>
    </recommendedName>
</protein>
<evidence type="ECO:0000256" key="1">
    <source>
        <dbReference type="ARBA" id="ARBA00022490"/>
    </source>
</evidence>
<dbReference type="SUPFAM" id="SSF55874">
    <property type="entry name" value="ATPase domain of HSP90 chaperone/DNA topoisomerase II/histidine kinase"/>
    <property type="match status" value="1"/>
</dbReference>
<dbReference type="InterPro" id="IPR036890">
    <property type="entry name" value="HATPase_C_sf"/>
</dbReference>
<dbReference type="EMBL" id="NBSK02000007">
    <property type="protein sequence ID" value="KAJ0194625.1"/>
    <property type="molecule type" value="Genomic_DNA"/>
</dbReference>
<dbReference type="GO" id="GO:0003924">
    <property type="term" value="F:GTPase activity"/>
    <property type="evidence" value="ECO:0007669"/>
    <property type="project" value="InterPro"/>
</dbReference>
<name>A0A9R1UXJ4_LACSA</name>
<sequence length="648" mass="74233">MHVTRALGCFRRSVRGCDTDHVETNQFCDGCFHKTECELRYWEITTPLVDGRKEEILGRFLNPAPLFLFCRLNLNRPPHSTTKPITLSLEVLAYPDLAFKTLGFNIGSLSSTTSSKPIKNFKGEHDKNEFLSNLVDSPVHVDFSTEITVVLCITNSVLASVDCGKDVGTVGKAVSCQNFGEIIHLFLTLNKRDKYFSEHQVKEEESYQAFQRITEDSNAYQRGPILTKLGDDLKFNEKTLYVKGVARTVIWWGKKQEIVGDAIIVYNKQKKSLIIHGVRVDEYSSTEGAPADPSVRNLDALDLAVTDESFLAFEPCCWYLIEQGNWCMLAEIKIQEDLNSIDKSLQEAYTELVENHNISKRHYQDDVEQYMWNFQAGGSFKNTHGIDENCGRNTKITLFFKGYQLEYREEHSFKELIKKQSDSMSYTISIWVEKMIKEEVSNKENRMVQYFLHVVPLFFSSYELDLQSTVDIRDFYDGKNKNIGIRIGVLKETTVAMQVCGLFVLITKSVNVPHLEKHLGFQIWYVGYFHEDTLRVANTSVKMMTWVAKQRNVRVNDYGGMENMIKRTEDGLKLRETDDEHQQQESLRKNLDGIFVSFLGPLVLMPGVYDRFNKDLSEGGSDIVMGKRGNKEDEYSDGGGELKRKKGK</sequence>
<evidence type="ECO:0000313" key="7">
    <source>
        <dbReference type="Proteomes" id="UP000235145"/>
    </source>
</evidence>
<feature type="domain" description="Tr-type G" evidence="5">
    <location>
        <begin position="124"/>
        <end position="216"/>
    </location>
</feature>
<accession>A0A9R1UXJ4</accession>